<keyword evidence="12" id="KW-1185">Reference proteome</keyword>
<evidence type="ECO:0000256" key="9">
    <source>
        <dbReference type="SAM" id="Phobius"/>
    </source>
</evidence>
<dbReference type="InterPro" id="IPR000276">
    <property type="entry name" value="GPCR_Rhodpsn"/>
</dbReference>
<dbReference type="Pfam" id="PF00001">
    <property type="entry name" value="7tm_1"/>
    <property type="match status" value="1"/>
</dbReference>
<keyword evidence="6 9" id="KW-0472">Membrane</keyword>
<feature type="transmembrane region" description="Helical" evidence="9">
    <location>
        <begin position="157"/>
        <end position="177"/>
    </location>
</feature>
<keyword evidence="4 9" id="KW-1133">Transmembrane helix</keyword>
<proteinExistence type="inferred from homology"/>
<dbReference type="PANTHER" id="PTHR45695">
    <property type="entry name" value="LEUCOKININ RECEPTOR-RELATED"/>
    <property type="match status" value="1"/>
</dbReference>
<evidence type="ECO:0000256" key="1">
    <source>
        <dbReference type="ARBA" id="ARBA00004141"/>
    </source>
</evidence>
<dbReference type="InterPro" id="IPR017452">
    <property type="entry name" value="GPCR_Rhodpsn_7TM"/>
</dbReference>
<dbReference type="Proteomes" id="UP001566132">
    <property type="component" value="Unassembled WGS sequence"/>
</dbReference>
<evidence type="ECO:0000313" key="11">
    <source>
        <dbReference type="EMBL" id="KAL1513706.1"/>
    </source>
</evidence>
<comment type="subcellular location">
    <subcellularLocation>
        <location evidence="1">Membrane</location>
        <topology evidence="1">Multi-pass membrane protein</topology>
    </subcellularLocation>
</comment>
<organism evidence="11 12">
    <name type="scientific">Hypothenemus hampei</name>
    <name type="common">Coffee berry borer</name>
    <dbReference type="NCBI Taxonomy" id="57062"/>
    <lineage>
        <taxon>Eukaryota</taxon>
        <taxon>Metazoa</taxon>
        <taxon>Ecdysozoa</taxon>
        <taxon>Arthropoda</taxon>
        <taxon>Hexapoda</taxon>
        <taxon>Insecta</taxon>
        <taxon>Pterygota</taxon>
        <taxon>Neoptera</taxon>
        <taxon>Endopterygota</taxon>
        <taxon>Coleoptera</taxon>
        <taxon>Polyphaga</taxon>
        <taxon>Cucujiformia</taxon>
        <taxon>Curculionidae</taxon>
        <taxon>Scolytinae</taxon>
        <taxon>Hypothenemus</taxon>
    </lineage>
</organism>
<feature type="transmembrane region" description="Helical" evidence="9">
    <location>
        <begin position="119"/>
        <end position="137"/>
    </location>
</feature>
<evidence type="ECO:0000256" key="8">
    <source>
        <dbReference type="ARBA" id="ARBA00023224"/>
    </source>
</evidence>
<dbReference type="PANTHER" id="PTHR45695:SF15">
    <property type="entry name" value="OPSIN RH2"/>
    <property type="match status" value="1"/>
</dbReference>
<accession>A0ABD1F8M7</accession>
<reference evidence="11 12" key="1">
    <citation type="submission" date="2024-05" db="EMBL/GenBank/DDBJ databases">
        <title>Genetic variation in Jamaican populations of the coffee berry borer (Hypothenemus hampei).</title>
        <authorList>
            <person name="Errbii M."/>
            <person name="Myrie A."/>
        </authorList>
    </citation>
    <scope>NUCLEOTIDE SEQUENCE [LARGE SCALE GENOMIC DNA]</scope>
    <source>
        <strain evidence="11">JA-Hopewell-2020-01-JO</strain>
        <tissue evidence="11">Whole body</tissue>
    </source>
</reference>
<evidence type="ECO:0000256" key="7">
    <source>
        <dbReference type="ARBA" id="ARBA00023170"/>
    </source>
</evidence>
<feature type="domain" description="G-protein coupled receptors family 1 profile" evidence="10">
    <location>
        <begin position="1"/>
        <end position="174"/>
    </location>
</feature>
<evidence type="ECO:0000256" key="2">
    <source>
        <dbReference type="ARBA" id="ARBA00010663"/>
    </source>
</evidence>
<dbReference type="AlphaFoldDB" id="A0ABD1F8M7"/>
<dbReference type="Gene3D" id="1.20.1070.10">
    <property type="entry name" value="Rhodopsin 7-helix transmembrane proteins"/>
    <property type="match status" value="1"/>
</dbReference>
<gene>
    <name evidence="11" type="ORF">ABEB36_003079</name>
</gene>
<evidence type="ECO:0000259" key="10">
    <source>
        <dbReference type="PROSITE" id="PS50262"/>
    </source>
</evidence>
<comment type="similarity">
    <text evidence="2">Belongs to the G-protein coupled receptor 1 family.</text>
</comment>
<dbReference type="GO" id="GO:0016020">
    <property type="term" value="C:membrane"/>
    <property type="evidence" value="ECO:0007669"/>
    <property type="project" value="UniProtKB-SubCell"/>
</dbReference>
<protein>
    <recommendedName>
        <fullName evidence="10">G-protein coupled receptors family 1 profile domain-containing protein</fullName>
    </recommendedName>
</protein>
<evidence type="ECO:0000256" key="6">
    <source>
        <dbReference type="ARBA" id="ARBA00023136"/>
    </source>
</evidence>
<sequence length="249" mass="29083">MFLDIKLHFCYFKLRYQSLLNYLSEEVIKTSTYISIQFTCGVQALHILVANFAFQIQFIRCFLPDSHYFSLRRCKFRNKFSIYMTCLKSAIKNKLIIWIKWTKSMLINRNRVMRSRKRVACILLLLAVVFAGCWLPYHITNLLENLSGHEQSDTLNVYLLLLGHANSALNPIIYCALSRNFRNSIKNLFKWKIRCRKKKNYPLNNWAADSSGSGFQIPISHKALPLLNHPCEFGVSRRQSSQKTRSCAV</sequence>
<keyword evidence="3 9" id="KW-0812">Transmembrane</keyword>
<dbReference type="PRINTS" id="PR00237">
    <property type="entry name" value="GPCRRHODOPSN"/>
</dbReference>
<evidence type="ECO:0000313" key="12">
    <source>
        <dbReference type="Proteomes" id="UP001566132"/>
    </source>
</evidence>
<evidence type="ECO:0000256" key="4">
    <source>
        <dbReference type="ARBA" id="ARBA00022989"/>
    </source>
</evidence>
<dbReference type="PROSITE" id="PS50262">
    <property type="entry name" value="G_PROTEIN_RECEP_F1_2"/>
    <property type="match status" value="1"/>
</dbReference>
<dbReference type="GO" id="GO:0004930">
    <property type="term" value="F:G protein-coupled receptor activity"/>
    <property type="evidence" value="ECO:0007669"/>
    <property type="project" value="UniProtKB-KW"/>
</dbReference>
<keyword evidence="5" id="KW-0297">G-protein coupled receptor</keyword>
<dbReference type="EMBL" id="JBDJPC010000002">
    <property type="protein sequence ID" value="KAL1513706.1"/>
    <property type="molecule type" value="Genomic_DNA"/>
</dbReference>
<keyword evidence="7" id="KW-0675">Receptor</keyword>
<dbReference type="SUPFAM" id="SSF81321">
    <property type="entry name" value="Family A G protein-coupled receptor-like"/>
    <property type="match status" value="1"/>
</dbReference>
<evidence type="ECO:0000256" key="3">
    <source>
        <dbReference type="ARBA" id="ARBA00022692"/>
    </source>
</evidence>
<comment type="caution">
    <text evidence="11">The sequence shown here is derived from an EMBL/GenBank/DDBJ whole genome shotgun (WGS) entry which is preliminary data.</text>
</comment>
<keyword evidence="8" id="KW-0807">Transducer</keyword>
<name>A0ABD1F8M7_HYPHA</name>
<evidence type="ECO:0000256" key="5">
    <source>
        <dbReference type="ARBA" id="ARBA00023040"/>
    </source>
</evidence>